<sequence length="51" mass="5963">MEKQIKLHPDKQSLQLQRLSDTRWTCHYSSVNALCRTFDSILDTVLQVVES</sequence>
<reference evidence="1" key="1">
    <citation type="submission" date="2017-05" db="UniProtKB">
        <authorList>
            <consortium name="EnsemblMetazoa"/>
        </authorList>
    </citation>
    <scope>IDENTIFICATION</scope>
</reference>
<protein>
    <submittedName>
        <fullName evidence="1">Uncharacterized protein</fullName>
    </submittedName>
</protein>
<organism evidence="1">
    <name type="scientific">Amphimedon queenslandica</name>
    <name type="common">Sponge</name>
    <dbReference type="NCBI Taxonomy" id="400682"/>
    <lineage>
        <taxon>Eukaryota</taxon>
        <taxon>Metazoa</taxon>
        <taxon>Porifera</taxon>
        <taxon>Demospongiae</taxon>
        <taxon>Heteroscleromorpha</taxon>
        <taxon>Haplosclerida</taxon>
        <taxon>Niphatidae</taxon>
        <taxon>Amphimedon</taxon>
    </lineage>
</organism>
<dbReference type="EnsemblMetazoa" id="Aqu2.1.35630_001">
    <property type="protein sequence ID" value="Aqu2.1.35630_001"/>
    <property type="gene ID" value="Aqu2.1.35630"/>
</dbReference>
<name>A0A1X7V5U5_AMPQE</name>
<accession>A0A1X7V5U5</accession>
<dbReference type="AlphaFoldDB" id="A0A1X7V5U5"/>
<dbReference type="InParanoid" id="A0A1X7V5U5"/>
<evidence type="ECO:0000313" key="1">
    <source>
        <dbReference type="EnsemblMetazoa" id="Aqu2.1.35630_001"/>
    </source>
</evidence>
<proteinExistence type="predicted"/>